<keyword evidence="5" id="KW-1185">Reference proteome</keyword>
<dbReference type="PROSITE" id="PS50088">
    <property type="entry name" value="ANK_REPEAT"/>
    <property type="match status" value="1"/>
</dbReference>
<dbReference type="OrthoDB" id="331948at2759"/>
<dbReference type="SMART" id="SM00248">
    <property type="entry name" value="ANK"/>
    <property type="match status" value="3"/>
</dbReference>
<proteinExistence type="predicted"/>
<gene>
    <name evidence="4" type="ORF">Pmar_PMAR021046</name>
</gene>
<accession>C5KG92</accession>
<organism evidence="5">
    <name type="scientific">Perkinsus marinus (strain ATCC 50983 / TXsc)</name>
    <dbReference type="NCBI Taxonomy" id="423536"/>
    <lineage>
        <taxon>Eukaryota</taxon>
        <taxon>Sar</taxon>
        <taxon>Alveolata</taxon>
        <taxon>Perkinsozoa</taxon>
        <taxon>Perkinsea</taxon>
        <taxon>Perkinsida</taxon>
        <taxon>Perkinsidae</taxon>
        <taxon>Perkinsus</taxon>
    </lineage>
</organism>
<sequence>MLVEAMTEQGWSSVVQKLFKSHDLVRVHWNVEDEVSALQDGLTLLIVCAQFDNAAMMEWLRLTGGMFIDEKDHSGRTALHWAAYKVSGNGHRKSVQWLLSRGASLIERDIDGMTPLHLASMQGHKMVGSSIHHTSFDMIIKSWTSDSFSFN</sequence>
<keyword evidence="1" id="KW-0677">Repeat</keyword>
<dbReference type="Proteomes" id="UP000007800">
    <property type="component" value="Unassembled WGS sequence"/>
</dbReference>
<protein>
    <submittedName>
        <fullName evidence="4">Ankyrin repeat domain-containing protein, putative</fullName>
    </submittedName>
</protein>
<evidence type="ECO:0000313" key="5">
    <source>
        <dbReference type="Proteomes" id="UP000007800"/>
    </source>
</evidence>
<dbReference type="EMBL" id="GG672918">
    <property type="protein sequence ID" value="EER16448.1"/>
    <property type="molecule type" value="Genomic_DNA"/>
</dbReference>
<dbReference type="InParanoid" id="C5KG92"/>
<dbReference type="SUPFAM" id="SSF48403">
    <property type="entry name" value="Ankyrin repeat"/>
    <property type="match status" value="1"/>
</dbReference>
<feature type="repeat" description="ANK" evidence="3">
    <location>
        <begin position="74"/>
        <end position="110"/>
    </location>
</feature>
<reference evidence="4 5" key="1">
    <citation type="submission" date="2008-07" db="EMBL/GenBank/DDBJ databases">
        <authorList>
            <person name="El-Sayed N."/>
            <person name="Caler E."/>
            <person name="Inman J."/>
            <person name="Amedeo P."/>
            <person name="Hass B."/>
            <person name="Wortman J."/>
        </authorList>
    </citation>
    <scope>NUCLEOTIDE SEQUENCE [LARGE SCALE GENOMIC DNA]</scope>
    <source>
        <strain evidence="5">ATCC 50983 / TXsc</strain>
    </source>
</reference>
<keyword evidence="2 3" id="KW-0040">ANK repeat</keyword>
<dbReference type="InterPro" id="IPR002110">
    <property type="entry name" value="Ankyrin_rpt"/>
</dbReference>
<dbReference type="Gene3D" id="1.25.40.20">
    <property type="entry name" value="Ankyrin repeat-containing domain"/>
    <property type="match status" value="1"/>
</dbReference>
<evidence type="ECO:0000256" key="2">
    <source>
        <dbReference type="ARBA" id="ARBA00023043"/>
    </source>
</evidence>
<dbReference type="InterPro" id="IPR036770">
    <property type="entry name" value="Ankyrin_rpt-contain_sf"/>
</dbReference>
<dbReference type="PANTHER" id="PTHR24161">
    <property type="entry name" value="ANK_REP_REGION DOMAIN-CONTAINING PROTEIN-RELATED"/>
    <property type="match status" value="1"/>
</dbReference>
<name>C5KG92_PERM5</name>
<evidence type="ECO:0000256" key="3">
    <source>
        <dbReference type="PROSITE-ProRule" id="PRU00023"/>
    </source>
</evidence>
<dbReference type="Pfam" id="PF00023">
    <property type="entry name" value="Ank"/>
    <property type="match status" value="1"/>
</dbReference>
<dbReference type="PANTHER" id="PTHR24161:SF121">
    <property type="entry name" value="M-PHASE PHOSPHOPROTEIN 8"/>
    <property type="match status" value="1"/>
</dbReference>
<evidence type="ECO:0000313" key="4">
    <source>
        <dbReference type="EMBL" id="EER16448.1"/>
    </source>
</evidence>
<dbReference type="RefSeq" id="XP_002784652.1">
    <property type="nucleotide sequence ID" value="XM_002784606.1"/>
</dbReference>
<dbReference type="Pfam" id="PF12796">
    <property type="entry name" value="Ank_2"/>
    <property type="match status" value="1"/>
</dbReference>
<dbReference type="AlphaFoldDB" id="C5KG92"/>
<dbReference type="GeneID" id="9063523"/>
<evidence type="ECO:0000256" key="1">
    <source>
        <dbReference type="ARBA" id="ARBA00022737"/>
    </source>
</evidence>